<comment type="caution">
    <text evidence="1">The sequence shown here is derived from an EMBL/GenBank/DDBJ whole genome shotgun (WGS) entry which is preliminary data.</text>
</comment>
<dbReference type="Proteomes" id="UP000327044">
    <property type="component" value="Unassembled WGS sequence"/>
</dbReference>
<dbReference type="Pfam" id="PF05869">
    <property type="entry name" value="Dam"/>
    <property type="match status" value="1"/>
</dbReference>
<dbReference type="InterPro" id="IPR052055">
    <property type="entry name" value="Hepadnavirus_pol/RT"/>
</dbReference>
<evidence type="ECO:0000313" key="1">
    <source>
        <dbReference type="EMBL" id="KAB0805328.1"/>
    </source>
</evidence>
<dbReference type="GO" id="GO:0009007">
    <property type="term" value="F:site-specific DNA-methyltransferase (adenine-specific) activity"/>
    <property type="evidence" value="ECO:0007669"/>
    <property type="project" value="InterPro"/>
</dbReference>
<feature type="non-terminal residue" evidence="1">
    <location>
        <position position="204"/>
    </location>
</feature>
<protein>
    <recommendedName>
        <fullName evidence="3">RNase H type-1 domain-containing protein</fullName>
    </recommendedName>
</protein>
<name>A0A5N4B6Z4_PHOPY</name>
<dbReference type="PANTHER" id="PTHR33050:SF7">
    <property type="entry name" value="RIBONUCLEASE H"/>
    <property type="match status" value="1"/>
</dbReference>
<dbReference type="GO" id="GO:0003677">
    <property type="term" value="F:DNA binding"/>
    <property type="evidence" value="ECO:0007669"/>
    <property type="project" value="InterPro"/>
</dbReference>
<dbReference type="InParanoid" id="A0A5N4B6Z4"/>
<dbReference type="PANTHER" id="PTHR33050">
    <property type="entry name" value="REVERSE TRANSCRIPTASE DOMAIN-CONTAINING PROTEIN"/>
    <property type="match status" value="1"/>
</dbReference>
<keyword evidence="2" id="KW-1185">Reference proteome</keyword>
<reference evidence="1 2" key="1">
    <citation type="journal article" date="2018" name="Elife">
        <title>Firefly genomes illuminate parallel origins of bioluminescence in beetles.</title>
        <authorList>
            <person name="Fallon T.R."/>
            <person name="Lower S.E."/>
            <person name="Chang C.H."/>
            <person name="Bessho-Uehara M."/>
            <person name="Martin G.J."/>
            <person name="Bewick A.J."/>
            <person name="Behringer M."/>
            <person name="Debat H.J."/>
            <person name="Wong I."/>
            <person name="Day J.C."/>
            <person name="Suvorov A."/>
            <person name="Silva C.J."/>
            <person name="Stanger-Hall K.F."/>
            <person name="Hall D.W."/>
            <person name="Schmitz R.J."/>
            <person name="Nelson D.R."/>
            <person name="Lewis S.M."/>
            <person name="Shigenobu S."/>
            <person name="Bybee S.M."/>
            <person name="Larracuente A.M."/>
            <person name="Oba Y."/>
            <person name="Weng J.K."/>
        </authorList>
    </citation>
    <scope>NUCLEOTIDE SEQUENCE [LARGE SCALE GENOMIC DNA]</scope>
    <source>
        <strain evidence="1">1611_PpyrPB1</strain>
        <tissue evidence="1">Whole body</tissue>
    </source>
</reference>
<dbReference type="InterPro" id="IPR008593">
    <property type="entry name" value="Dam_MeTrfase"/>
</dbReference>
<sequence>LMAVFNGISAFTPHLRNLNILIRSDNTTAISCINRMGSVSHTRLNMISRQIWDWCEERNLWISAAYVSSKENWKADAESRALLPETEWSLHQSEFEFIVSIFGNPEIDLFASKENKKCKRYISWKRNSSAEAVDAFTVPWKECFFYAFPPFSLILRTLRKIIEEEATGIVVVPFWKSQPWYPLFCKLSIDKIIHLGPNDNLLVC</sequence>
<evidence type="ECO:0008006" key="3">
    <source>
        <dbReference type="Google" id="ProtNLM"/>
    </source>
</evidence>
<accession>A0A5N4B6Z4</accession>
<dbReference type="AlphaFoldDB" id="A0A5N4B6Z4"/>
<organism evidence="1 2">
    <name type="scientific">Photinus pyralis</name>
    <name type="common">Common eastern firefly</name>
    <name type="synonym">Lampyris pyralis</name>
    <dbReference type="NCBI Taxonomy" id="7054"/>
    <lineage>
        <taxon>Eukaryota</taxon>
        <taxon>Metazoa</taxon>
        <taxon>Ecdysozoa</taxon>
        <taxon>Arthropoda</taxon>
        <taxon>Hexapoda</taxon>
        <taxon>Insecta</taxon>
        <taxon>Pterygota</taxon>
        <taxon>Neoptera</taxon>
        <taxon>Endopterygota</taxon>
        <taxon>Coleoptera</taxon>
        <taxon>Polyphaga</taxon>
        <taxon>Elateriformia</taxon>
        <taxon>Elateroidea</taxon>
        <taxon>Lampyridae</taxon>
        <taxon>Lampyrinae</taxon>
        <taxon>Photinus</taxon>
    </lineage>
</organism>
<dbReference type="EMBL" id="VVIM01000001">
    <property type="protein sequence ID" value="KAB0805328.1"/>
    <property type="molecule type" value="Genomic_DNA"/>
</dbReference>
<dbReference type="GO" id="GO:0009307">
    <property type="term" value="P:DNA restriction-modification system"/>
    <property type="evidence" value="ECO:0007669"/>
    <property type="project" value="InterPro"/>
</dbReference>
<proteinExistence type="predicted"/>
<gene>
    <name evidence="1" type="ORF">PPYR_02298</name>
</gene>
<evidence type="ECO:0000313" key="2">
    <source>
        <dbReference type="Proteomes" id="UP000327044"/>
    </source>
</evidence>
<dbReference type="CDD" id="cd09275">
    <property type="entry name" value="RNase_HI_RT_DIRS1"/>
    <property type="match status" value="1"/>
</dbReference>
<feature type="non-terminal residue" evidence="1">
    <location>
        <position position="1"/>
    </location>
</feature>